<dbReference type="Proteomes" id="UP000559626">
    <property type="component" value="Unassembled WGS sequence"/>
</dbReference>
<sequence length="101" mass="9686">MKIFLLLLALAAATLGTARAQSAGSPTGSAPNYKPAPGTKSPAKTGGKPADGAAGKVVVSSGGQGHNSGPDPKGKILVAPSTTSGQPGKPSAAKKAAARKQ</sequence>
<keyword evidence="4" id="KW-1185">Reference proteome</keyword>
<gene>
    <name evidence="3" type="ORF">HHL22_08520</name>
</gene>
<evidence type="ECO:0000313" key="3">
    <source>
        <dbReference type="EMBL" id="NML65245.1"/>
    </source>
</evidence>
<evidence type="ECO:0000313" key="4">
    <source>
        <dbReference type="Proteomes" id="UP000559626"/>
    </source>
</evidence>
<feature type="chain" id="PRO_5030569310" evidence="2">
    <location>
        <begin position="21"/>
        <end position="101"/>
    </location>
</feature>
<dbReference type="EMBL" id="JABBGH010000001">
    <property type="protein sequence ID" value="NML65245.1"/>
    <property type="molecule type" value="Genomic_DNA"/>
</dbReference>
<proteinExistence type="predicted"/>
<evidence type="ECO:0000256" key="1">
    <source>
        <dbReference type="SAM" id="MobiDB-lite"/>
    </source>
</evidence>
<organism evidence="3 4">
    <name type="scientific">Hymenobacter polaris</name>
    <dbReference type="NCBI Taxonomy" id="2682546"/>
    <lineage>
        <taxon>Bacteria</taxon>
        <taxon>Pseudomonadati</taxon>
        <taxon>Bacteroidota</taxon>
        <taxon>Cytophagia</taxon>
        <taxon>Cytophagales</taxon>
        <taxon>Hymenobacteraceae</taxon>
        <taxon>Hymenobacter</taxon>
    </lineage>
</organism>
<keyword evidence="2" id="KW-0732">Signal</keyword>
<evidence type="ECO:0000256" key="2">
    <source>
        <dbReference type="SAM" id="SignalP"/>
    </source>
</evidence>
<feature type="region of interest" description="Disordered" evidence="1">
    <location>
        <begin position="17"/>
        <end position="101"/>
    </location>
</feature>
<feature type="signal peptide" evidence="2">
    <location>
        <begin position="1"/>
        <end position="20"/>
    </location>
</feature>
<dbReference type="AlphaFoldDB" id="A0A7Y0ADC1"/>
<name>A0A7Y0ADC1_9BACT</name>
<reference evidence="3 4" key="1">
    <citation type="submission" date="2020-04" db="EMBL/GenBank/DDBJ databases">
        <title>Hymenobacter polaris sp. nov., isolated from Arctic soil.</title>
        <authorList>
            <person name="Dahal R.H."/>
        </authorList>
    </citation>
    <scope>NUCLEOTIDE SEQUENCE [LARGE SCALE GENOMIC DNA]</scope>
    <source>
        <strain evidence="3 4">RP-2-7</strain>
    </source>
</reference>
<protein>
    <submittedName>
        <fullName evidence="3">Uncharacterized protein</fullName>
    </submittedName>
</protein>
<comment type="caution">
    <text evidence="3">The sequence shown here is derived from an EMBL/GenBank/DDBJ whole genome shotgun (WGS) entry which is preliminary data.</text>
</comment>
<dbReference type="RefSeq" id="WP_169530494.1">
    <property type="nucleotide sequence ID" value="NZ_JABBGH010000001.1"/>
</dbReference>
<accession>A0A7Y0ADC1</accession>
<feature type="compositionally biased region" description="Low complexity" evidence="1">
    <location>
        <begin position="50"/>
        <end position="61"/>
    </location>
</feature>